<dbReference type="EMBL" id="UZAH01025687">
    <property type="protein sequence ID" value="VDO68708.1"/>
    <property type="molecule type" value="Genomic_DNA"/>
</dbReference>
<accession>A0A3P8AW23</accession>
<protein>
    <submittedName>
        <fullName evidence="3">RNase H domain-containing protein</fullName>
    </submittedName>
</protein>
<keyword evidence="2" id="KW-1185">Reference proteome</keyword>
<accession>A0A183FI65</accession>
<dbReference type="PANTHER" id="PTHR47331">
    <property type="entry name" value="PHD-TYPE DOMAIN-CONTAINING PROTEIN"/>
    <property type="match status" value="1"/>
</dbReference>
<dbReference type="OrthoDB" id="5868329at2759"/>
<proteinExistence type="predicted"/>
<gene>
    <name evidence="1" type="ORF">HPBE_LOCUS6547</name>
</gene>
<dbReference type="WBParaSite" id="HPBE_0000654601-mRNA-1">
    <property type="protein sequence ID" value="HPBE_0000654601-mRNA-1"/>
    <property type="gene ID" value="HPBE_0000654601"/>
</dbReference>
<dbReference type="AlphaFoldDB" id="A0A183FI65"/>
<dbReference type="PANTHER" id="PTHR47331:SF6">
    <property type="entry name" value="DOUBLECORTIN DOMAIN-CONTAINING PROTEIN"/>
    <property type="match status" value="1"/>
</dbReference>
<sequence>MREVVMLKTGWGKPLDPEYIKRWNEMCAEISGFQCKIQRNIGSAIEQADKSTLWIFGDARQIAISCCSYVTHPPNHDTKGLLCAKTRLSPQQRQLSIPRLELIAILISLRLAKSIVGTYRARLKSVFIICDSNIALAWK</sequence>
<evidence type="ECO:0000313" key="1">
    <source>
        <dbReference type="EMBL" id="VDO68708.1"/>
    </source>
</evidence>
<dbReference type="InterPro" id="IPR008042">
    <property type="entry name" value="Retrotrans_Pao"/>
</dbReference>
<reference evidence="1 2" key="1">
    <citation type="submission" date="2018-11" db="EMBL/GenBank/DDBJ databases">
        <authorList>
            <consortium name="Pathogen Informatics"/>
        </authorList>
    </citation>
    <scope>NUCLEOTIDE SEQUENCE [LARGE SCALE GENOMIC DNA]</scope>
</reference>
<reference evidence="3" key="2">
    <citation type="submission" date="2019-09" db="UniProtKB">
        <authorList>
            <consortium name="WormBaseParasite"/>
        </authorList>
    </citation>
    <scope>IDENTIFICATION</scope>
</reference>
<name>A0A183FI65_HELPZ</name>
<evidence type="ECO:0000313" key="3">
    <source>
        <dbReference type="WBParaSite" id="HPBE_0000654601-mRNA-1"/>
    </source>
</evidence>
<dbReference type="Proteomes" id="UP000050761">
    <property type="component" value="Unassembled WGS sequence"/>
</dbReference>
<evidence type="ECO:0000313" key="2">
    <source>
        <dbReference type="Proteomes" id="UP000050761"/>
    </source>
</evidence>
<dbReference type="Pfam" id="PF05380">
    <property type="entry name" value="Peptidase_A17"/>
    <property type="match status" value="1"/>
</dbReference>
<organism evidence="2 3">
    <name type="scientific">Heligmosomoides polygyrus</name>
    <name type="common">Parasitic roundworm</name>
    <dbReference type="NCBI Taxonomy" id="6339"/>
    <lineage>
        <taxon>Eukaryota</taxon>
        <taxon>Metazoa</taxon>
        <taxon>Ecdysozoa</taxon>
        <taxon>Nematoda</taxon>
        <taxon>Chromadorea</taxon>
        <taxon>Rhabditida</taxon>
        <taxon>Rhabditina</taxon>
        <taxon>Rhabditomorpha</taxon>
        <taxon>Strongyloidea</taxon>
        <taxon>Heligmosomidae</taxon>
        <taxon>Heligmosomoides</taxon>
    </lineage>
</organism>